<reference evidence="2 3" key="1">
    <citation type="submission" date="2024-09" db="EMBL/GenBank/DDBJ databases">
        <authorList>
            <person name="Sun Q."/>
            <person name="Mori K."/>
        </authorList>
    </citation>
    <scope>NUCLEOTIDE SEQUENCE [LARGE SCALE GENOMIC DNA]</scope>
    <source>
        <strain evidence="2 3">JCM 3028</strain>
    </source>
</reference>
<dbReference type="SMART" id="SM00255">
    <property type="entry name" value="TIR"/>
    <property type="match status" value="1"/>
</dbReference>
<dbReference type="SUPFAM" id="SSF52200">
    <property type="entry name" value="Toll/Interleukin receptor TIR domain"/>
    <property type="match status" value="1"/>
</dbReference>
<dbReference type="EMBL" id="JBHMBS010000001">
    <property type="protein sequence ID" value="MFB9674044.1"/>
    <property type="molecule type" value="Genomic_DNA"/>
</dbReference>
<dbReference type="Pfam" id="PF13676">
    <property type="entry name" value="TIR_2"/>
    <property type="match status" value="1"/>
</dbReference>
<sequence length="139" mass="15659">MTTYHVFVSYSHDDADIVADLAGRLERRGIRVAYDKVLVRPGSIIFHEVQEAIRNSAHGPLVFGPASMASGPVTNEYHTLLQRSMYDGRLPIPVLVEDVKTQDLPEFVKIRFYSDLRGVSDAVFDRRVDEIAEAIRRAS</sequence>
<dbReference type="InterPro" id="IPR035897">
    <property type="entry name" value="Toll_tir_struct_dom_sf"/>
</dbReference>
<evidence type="ECO:0000313" key="2">
    <source>
        <dbReference type="EMBL" id="MFB9674044.1"/>
    </source>
</evidence>
<dbReference type="RefSeq" id="WP_386153281.1">
    <property type="nucleotide sequence ID" value="NZ_JBHMBS010000001.1"/>
</dbReference>
<comment type="caution">
    <text evidence="2">The sequence shown here is derived from an EMBL/GenBank/DDBJ whole genome shotgun (WGS) entry which is preliminary data.</text>
</comment>
<accession>A0ABV5T4R7</accession>
<dbReference type="Proteomes" id="UP001589610">
    <property type="component" value="Unassembled WGS sequence"/>
</dbReference>
<proteinExistence type="predicted"/>
<gene>
    <name evidence="2" type="ORF">ACFFRH_00980</name>
</gene>
<keyword evidence="2" id="KW-0675">Receptor</keyword>
<dbReference type="InterPro" id="IPR000157">
    <property type="entry name" value="TIR_dom"/>
</dbReference>
<protein>
    <submittedName>
        <fullName evidence="2">Toll/interleukin-1 receptor domain-containing protein</fullName>
    </submittedName>
</protein>
<evidence type="ECO:0000259" key="1">
    <source>
        <dbReference type="PROSITE" id="PS50104"/>
    </source>
</evidence>
<dbReference type="Gene3D" id="3.40.50.10140">
    <property type="entry name" value="Toll/interleukin-1 receptor homology (TIR) domain"/>
    <property type="match status" value="1"/>
</dbReference>
<keyword evidence="3" id="KW-1185">Reference proteome</keyword>
<evidence type="ECO:0000313" key="3">
    <source>
        <dbReference type="Proteomes" id="UP001589610"/>
    </source>
</evidence>
<dbReference type="PROSITE" id="PS50104">
    <property type="entry name" value="TIR"/>
    <property type="match status" value="1"/>
</dbReference>
<feature type="domain" description="TIR" evidence="1">
    <location>
        <begin position="2"/>
        <end position="139"/>
    </location>
</feature>
<organism evidence="2 3">
    <name type="scientific">Streptosporangium vulgare</name>
    <dbReference type="NCBI Taxonomy" id="46190"/>
    <lineage>
        <taxon>Bacteria</taxon>
        <taxon>Bacillati</taxon>
        <taxon>Actinomycetota</taxon>
        <taxon>Actinomycetes</taxon>
        <taxon>Streptosporangiales</taxon>
        <taxon>Streptosporangiaceae</taxon>
        <taxon>Streptosporangium</taxon>
    </lineage>
</organism>
<name>A0ABV5T4R7_9ACTN</name>